<name>A0A926F646_9BACT</name>
<evidence type="ECO:0000256" key="1">
    <source>
        <dbReference type="ARBA" id="ARBA00022676"/>
    </source>
</evidence>
<accession>A0A926F646</accession>
<evidence type="ECO:0000313" key="4">
    <source>
        <dbReference type="Proteomes" id="UP000651085"/>
    </source>
</evidence>
<dbReference type="PANTHER" id="PTHR11927:SF9">
    <property type="entry name" value="L-FUCOSYLTRANSFERASE"/>
    <property type="match status" value="1"/>
</dbReference>
<comment type="caution">
    <text evidence="3">The sequence shown here is derived from an EMBL/GenBank/DDBJ whole genome shotgun (WGS) entry which is preliminary data.</text>
</comment>
<dbReference type="GO" id="GO:0005975">
    <property type="term" value="P:carbohydrate metabolic process"/>
    <property type="evidence" value="ECO:0007669"/>
    <property type="project" value="InterPro"/>
</dbReference>
<protein>
    <submittedName>
        <fullName evidence="3">Alpha-1,2-fucosyltransferase</fullName>
    </submittedName>
</protein>
<dbReference type="Pfam" id="PF01531">
    <property type="entry name" value="Glyco_transf_11"/>
    <property type="match status" value="1"/>
</dbReference>
<dbReference type="PANTHER" id="PTHR11927">
    <property type="entry name" value="GALACTOSIDE 2-L-FUCOSYLTRANSFERASE"/>
    <property type="match status" value="1"/>
</dbReference>
<evidence type="ECO:0000256" key="2">
    <source>
        <dbReference type="ARBA" id="ARBA00022679"/>
    </source>
</evidence>
<dbReference type="EMBL" id="JACRTF010000001">
    <property type="protein sequence ID" value="MBC8592569.1"/>
    <property type="molecule type" value="Genomic_DNA"/>
</dbReference>
<dbReference type="InterPro" id="IPR002516">
    <property type="entry name" value="Glyco_trans_11"/>
</dbReference>
<gene>
    <name evidence="3" type="ORF">H8744_04770</name>
</gene>
<dbReference type="Proteomes" id="UP000651085">
    <property type="component" value="Unassembled WGS sequence"/>
</dbReference>
<evidence type="ECO:0000313" key="3">
    <source>
        <dbReference type="EMBL" id="MBC8592569.1"/>
    </source>
</evidence>
<sequence length="274" mass="31888">MDGGICSQMHQYLLGQLYAEKGYLVCFDVSFFQEWGSDLNRKFVRNFDLLKAFPYLHFDKASKMAVDFYKRKCYFGGNNSGTRIDDFSFLQFTPPVYLGGYYHLPPEIWLKTFRSLFKMTPGVLDNSNEELCKEIKDCICPVAVHVRRGDLSVDVYAYGKPASFDYFKKAVRFFEEKLLLPYFYFFSDEPSWVEKELISNLSLNDNFKVIDINGSDKGYMDLFLIAHCRHCITSKGTLGKYGALLGDDSNKYVILCDDETEYVWKNLFQHPIFL</sequence>
<dbReference type="GO" id="GO:0008107">
    <property type="term" value="F:galactoside 2-alpha-L-fucosyltransferase activity"/>
    <property type="evidence" value="ECO:0007669"/>
    <property type="project" value="InterPro"/>
</dbReference>
<dbReference type="GO" id="GO:0016020">
    <property type="term" value="C:membrane"/>
    <property type="evidence" value="ECO:0007669"/>
    <property type="project" value="InterPro"/>
</dbReference>
<keyword evidence="2" id="KW-0808">Transferase</keyword>
<organism evidence="3 4">
    <name type="scientific">Jilunia laotingensis</name>
    <dbReference type="NCBI Taxonomy" id="2763675"/>
    <lineage>
        <taxon>Bacteria</taxon>
        <taxon>Pseudomonadati</taxon>
        <taxon>Bacteroidota</taxon>
        <taxon>Bacteroidia</taxon>
        <taxon>Bacteroidales</taxon>
        <taxon>Bacteroidaceae</taxon>
        <taxon>Jilunia</taxon>
    </lineage>
</organism>
<dbReference type="AlphaFoldDB" id="A0A926F646"/>
<keyword evidence="1" id="KW-0328">Glycosyltransferase</keyword>
<reference evidence="3" key="1">
    <citation type="submission" date="2020-08" db="EMBL/GenBank/DDBJ databases">
        <title>Genome public.</title>
        <authorList>
            <person name="Liu C."/>
            <person name="Sun Q."/>
        </authorList>
    </citation>
    <scope>NUCLEOTIDE SEQUENCE</scope>
    <source>
        <strain evidence="3">N12</strain>
    </source>
</reference>
<proteinExistence type="predicted"/>
<keyword evidence="4" id="KW-1185">Reference proteome</keyword>
<dbReference type="CDD" id="cd11301">
    <property type="entry name" value="Fut1_Fut2_like"/>
    <property type="match status" value="1"/>
</dbReference>